<dbReference type="SUPFAM" id="SSF52113">
    <property type="entry name" value="BRCT domain"/>
    <property type="match status" value="1"/>
</dbReference>
<dbReference type="GO" id="GO:0030488">
    <property type="term" value="P:tRNA methylation"/>
    <property type="evidence" value="ECO:0007669"/>
    <property type="project" value="TreeGrafter"/>
</dbReference>
<name>A0A8H7B9F9_9PLEO</name>
<dbReference type="InterPro" id="IPR036420">
    <property type="entry name" value="BRCT_dom_sf"/>
</dbReference>
<dbReference type="InterPro" id="IPR001357">
    <property type="entry name" value="BRCT_dom"/>
</dbReference>
<dbReference type="PROSITE" id="PS50172">
    <property type="entry name" value="BRCT"/>
    <property type="match status" value="1"/>
</dbReference>
<comment type="similarity">
    <text evidence="6">Belongs to the WD repeat WDR6 family.</text>
</comment>
<dbReference type="EMBL" id="JAAABM010000005">
    <property type="protein sequence ID" value="KAF7677599.1"/>
    <property type="molecule type" value="Genomic_DNA"/>
</dbReference>
<evidence type="ECO:0000256" key="1">
    <source>
        <dbReference type="ARBA" id="ARBA00004496"/>
    </source>
</evidence>
<dbReference type="PANTHER" id="PTHR14344">
    <property type="entry name" value="WD REPEAT PROTEIN"/>
    <property type="match status" value="1"/>
</dbReference>
<feature type="compositionally biased region" description="Acidic residues" evidence="8">
    <location>
        <begin position="1258"/>
        <end position="1267"/>
    </location>
</feature>
<evidence type="ECO:0000313" key="10">
    <source>
        <dbReference type="EMBL" id="KAF7677599.1"/>
    </source>
</evidence>
<evidence type="ECO:0000259" key="9">
    <source>
        <dbReference type="PROSITE" id="PS50172"/>
    </source>
</evidence>
<feature type="domain" description="BRCT" evidence="9">
    <location>
        <begin position="1889"/>
        <end position="1982"/>
    </location>
</feature>
<reference evidence="10" key="2">
    <citation type="submission" date="2020-08" db="EMBL/GenBank/DDBJ databases">
        <title>Draft Genome Sequence of Cumin Blight Pathogen Alternaria burnsii.</title>
        <authorList>
            <person name="Feng Z."/>
        </authorList>
    </citation>
    <scope>NUCLEOTIDE SEQUENCE</scope>
    <source>
        <strain evidence="10">CBS107.38</strain>
    </source>
</reference>
<dbReference type="PROSITE" id="PS00678">
    <property type="entry name" value="WD_REPEATS_1"/>
    <property type="match status" value="2"/>
</dbReference>
<dbReference type="PANTHER" id="PTHR14344:SF3">
    <property type="entry name" value="WD REPEAT-CONTAINING PROTEIN 6"/>
    <property type="match status" value="1"/>
</dbReference>
<dbReference type="InterPro" id="IPR036322">
    <property type="entry name" value="WD40_repeat_dom_sf"/>
</dbReference>
<feature type="compositionally biased region" description="Low complexity" evidence="8">
    <location>
        <begin position="1394"/>
        <end position="1409"/>
    </location>
</feature>
<dbReference type="Proteomes" id="UP000596902">
    <property type="component" value="Unassembled WGS sequence"/>
</dbReference>
<dbReference type="GO" id="GO:0005737">
    <property type="term" value="C:cytoplasm"/>
    <property type="evidence" value="ECO:0007669"/>
    <property type="project" value="UniProtKB-SubCell"/>
</dbReference>
<keyword evidence="3 7" id="KW-0853">WD repeat</keyword>
<dbReference type="SMART" id="SM00320">
    <property type="entry name" value="WD40"/>
    <property type="match status" value="8"/>
</dbReference>
<evidence type="ECO:0000256" key="3">
    <source>
        <dbReference type="ARBA" id="ARBA00022574"/>
    </source>
</evidence>
<comment type="subcellular location">
    <subcellularLocation>
        <location evidence="1">Cytoplasm</location>
    </subcellularLocation>
</comment>
<keyword evidence="2" id="KW-0963">Cytoplasm</keyword>
<evidence type="ECO:0000256" key="2">
    <source>
        <dbReference type="ARBA" id="ARBA00022490"/>
    </source>
</evidence>
<evidence type="ECO:0000256" key="5">
    <source>
        <dbReference type="ARBA" id="ARBA00022737"/>
    </source>
</evidence>
<dbReference type="GeneID" id="62202683"/>
<sequence>MNNTLACDASSPMFPTLHHECTRVPVTALASCGALLIVAEGPFLRFHHAKDSRYISSKRVFKAQAVHGIRVFSGENAHTIKLVIWGGRLVRALEIHLAGQVDVQGLSLCFSNIAKASDWILDLAPRPKSLDDDSQYHKAVCIAVTAHNALVQVEIEQRKSDTTQNTNGLDVSVFDLTSSSRSILYSAHLFWENLDRVLVAAGTAFGEIIYWSWCDGIPDAPASRIHRVFLGHEGSIFGVQISKELPTGCCQKLRRVVASCSDDRTIRIWDVSDVITSATTSEADDNDLEVLRTRHTGFTNGAFDSDEFNSSSCLAIGWGHLSRVWSVRFLEASPCNGSLLLQSAGEDATARTWELTPNPGNSANFLYKLLELDCAAHHSGKNLWSSVVSDVSTGVQQVIAGGSDSKVTATPLTRVLQAEKNLRGTIAEYTVNDILSWAQVAETGLDKSGLVQPPKPSKKAEFFRSYCFVDETSFLLTTNSGNVLIGTLSSTKVHNQSSLLSDSTLLDRLEDLSGYSVCTSGSRPGFAYVAGGSGNIYVYSKISATFTSLYAVGSKIGDIFAAELVNSDGPGSTVLLVTLVGQGEARLLYVDPNCSTNIQRVIPIPVADSSTGSVITSMTYARASGRDFVMVGFRRGSIALFNVHNDEEGKHEATLLRVIDKAHGGEAVTSLTWKPSCEATGLGHLFSVGRDGRLCVHQLGSSANIVELVHDLALPFGPNIEGLYVQDGRLFIHGFSSKKWYLYDVTNEEEVMSIDTGGAHRSWTFRSHLSVGGTLVWTRASSMHICSQNGANHAVIRPGGHGREIKAVAVSPQGGSRSRQLIATGAEDTDIKIFQYAEKDFACRRTIRKHTTGIQHLQWSHDGEYLFSSGGCEEFYVWRVRDLLTSAVDIGVVCEHVFVPESEHADLRLMSFDVITLGSAHTIAMAFSDSSIKVYRFDPTVTVKWQPLAKGLYFTSCLTQYGHAVIWPLATETERLSGDSSDPTLQLAWHHPARIHQNSSKAMACHSVDADTWLIVSGGDDGSLACILAQSTSSHSSTSPATSYVSPPILASRAHGSAVTSCSLLKHKSRVLLVTSGNDEWVRLWEIVLRNNDDEVRHEISAELEDALVIQRLGKIKTNVADVTFTTSTEPVSHQIDNDTPRRQRTSTKIMVATRRGAKKAPEATSAPSNTLNAPPKRGGRKKAVDEIDELAPSPIKPTKTTAVKRKAKAEPEDAEPPMAKKTVATKTARTVKVQTRAVPAPAPATRATRGRKAEEPAAAEEPEITEEAPKPAATRTRKIAAVKQAPAPKLQKPVVAEEPAVEEAPKATSRVRKAPVPVKKAPTTKKSEPAATEKTTVSEPAKPATRTRKPPVPKASASAPAPVIAPRATRGRNAPAVSQDSPLKAPARKPTKKATAVPKTKAEPEAVVETAEEPIAEVVEEPIVEAVEEAEEPVEEAIEQPVIAVADEPAIEVIEESVVEVVEQPFAEFPGYPTTPTHISAPMTSREAVAELPGYPTTPSHVIAPLSNEQGLAELAGYPTPPAHITAPVVAAAQEDDVDVIEHEYNDVAMEDVEDNEPVEQSEACQVLTVSEAEEHVTTVVSEDSQHVEYPHIEEEEMREDLDATVDISTSAARSPVTVQPDTSSSAAITVDNSTADISSTPSAEVVCGMTDQEAFEELPAAYPTTPTHVSAPITSKAALAELPDYPKTPAHISAPVTSKAALAELPGYPKTPAHISAPVSSKAALAELPDYPKTPAHIKAPMTPRRALAELPDYPTTPSLALEAALQEEITRSVKKQTPSPVRYPTLKNDSFELEEPSEIADISEVTEASEVGEIAVAHTAIEPSPFVTRPIMQLAPLKLAPTFAAPEPASPKKSALRSPQKVKDAKTPKKTVAWTDVQADESDLFLYDGILQGMVFYVDVTSNGREQNFLFRGLLEDLGAKVVQDISHASLSHVLFKDGSISTLEKCLESKGAIKCVNVGWVLDSESSKKRMDEEHYLVDLSVAKPATPLPTTVAKPFTPFKTPSKYALPPSSQCKMPSTPTSSEFDRSFNDDKENCEVGMFFDNDKSPLAPRTAPIKKSSFLFSRSAIKTPSKSIFLGATPSKPIFSTVKPAPQAATTVKKRPAESSFFGSLGPPKKLRLF</sequence>
<feature type="repeat" description="WD" evidence="7">
    <location>
        <begin position="229"/>
        <end position="279"/>
    </location>
</feature>
<dbReference type="Gene3D" id="3.40.50.10190">
    <property type="entry name" value="BRCT domain"/>
    <property type="match status" value="1"/>
</dbReference>
<dbReference type="PROSITE" id="PS50082">
    <property type="entry name" value="WD_REPEATS_2"/>
    <property type="match status" value="1"/>
</dbReference>
<feature type="region of interest" description="Disordered" evidence="8">
    <location>
        <begin position="1153"/>
        <end position="1409"/>
    </location>
</feature>
<dbReference type="CDD" id="cd17716">
    <property type="entry name" value="BRCT_microcephalin_rpt1"/>
    <property type="match status" value="1"/>
</dbReference>
<dbReference type="Pfam" id="PF00400">
    <property type="entry name" value="WD40"/>
    <property type="match status" value="2"/>
</dbReference>
<dbReference type="InterPro" id="IPR001680">
    <property type="entry name" value="WD40_rpt"/>
</dbReference>
<feature type="compositionally biased region" description="Low complexity" evidence="8">
    <location>
        <begin position="1220"/>
        <end position="1248"/>
    </location>
</feature>
<dbReference type="InterPro" id="IPR015943">
    <property type="entry name" value="WD40/YVTN_repeat-like_dom_sf"/>
</dbReference>
<dbReference type="InterPro" id="IPR019775">
    <property type="entry name" value="WD40_repeat_CS"/>
</dbReference>
<evidence type="ECO:0000256" key="6">
    <source>
        <dbReference type="ARBA" id="ARBA00038255"/>
    </source>
</evidence>
<feature type="compositionally biased region" description="Low complexity" evidence="8">
    <location>
        <begin position="1355"/>
        <end position="1369"/>
    </location>
</feature>
<comment type="caution">
    <text evidence="10">The sequence shown here is derived from an EMBL/GenBank/DDBJ whole genome shotgun (WGS) entry which is preliminary data.</text>
</comment>
<evidence type="ECO:0000256" key="7">
    <source>
        <dbReference type="PROSITE-ProRule" id="PRU00221"/>
    </source>
</evidence>
<proteinExistence type="inferred from homology"/>
<dbReference type="SMART" id="SM00292">
    <property type="entry name" value="BRCT"/>
    <property type="match status" value="1"/>
</dbReference>
<reference evidence="10" key="1">
    <citation type="submission" date="2020-01" db="EMBL/GenBank/DDBJ databases">
        <authorList>
            <person name="Feng Z.H.Z."/>
        </authorList>
    </citation>
    <scope>NUCLEOTIDE SEQUENCE</scope>
    <source>
        <strain evidence="10">CBS107.38</strain>
    </source>
</reference>
<protein>
    <submittedName>
        <fullName evidence="10">Wd domain containing protein</fullName>
    </submittedName>
</protein>
<dbReference type="Pfam" id="PF00533">
    <property type="entry name" value="BRCT"/>
    <property type="match status" value="1"/>
</dbReference>
<keyword evidence="11" id="KW-1185">Reference proteome</keyword>
<dbReference type="SUPFAM" id="SSF50978">
    <property type="entry name" value="WD40 repeat-like"/>
    <property type="match status" value="2"/>
</dbReference>
<organism evidence="10 11">
    <name type="scientific">Alternaria burnsii</name>
    <dbReference type="NCBI Taxonomy" id="1187904"/>
    <lineage>
        <taxon>Eukaryota</taxon>
        <taxon>Fungi</taxon>
        <taxon>Dikarya</taxon>
        <taxon>Ascomycota</taxon>
        <taxon>Pezizomycotina</taxon>
        <taxon>Dothideomycetes</taxon>
        <taxon>Pleosporomycetidae</taxon>
        <taxon>Pleosporales</taxon>
        <taxon>Pleosporineae</taxon>
        <taxon>Pleosporaceae</taxon>
        <taxon>Alternaria</taxon>
        <taxon>Alternaria sect. Alternaria</taxon>
    </lineage>
</organism>
<keyword evidence="4" id="KW-0819">tRNA processing</keyword>
<evidence type="ECO:0000313" key="11">
    <source>
        <dbReference type="Proteomes" id="UP000596902"/>
    </source>
</evidence>
<evidence type="ECO:0000256" key="8">
    <source>
        <dbReference type="SAM" id="MobiDB-lite"/>
    </source>
</evidence>
<gene>
    <name evidence="10" type="ORF">GT037_004458</name>
</gene>
<dbReference type="InterPro" id="IPR051973">
    <property type="entry name" value="tRNA_Anticodon_Mtase-Reg"/>
</dbReference>
<dbReference type="RefSeq" id="XP_038787777.1">
    <property type="nucleotide sequence ID" value="XM_038929505.1"/>
</dbReference>
<dbReference type="Gene3D" id="2.130.10.10">
    <property type="entry name" value="YVTN repeat-like/Quinoprotein amine dehydrogenase"/>
    <property type="match status" value="4"/>
</dbReference>
<evidence type="ECO:0000256" key="4">
    <source>
        <dbReference type="ARBA" id="ARBA00022694"/>
    </source>
</evidence>
<accession>A0A8H7B9F9</accession>
<keyword evidence="5" id="KW-0677">Repeat</keyword>
<feature type="region of interest" description="Disordered" evidence="8">
    <location>
        <begin position="1613"/>
        <end position="1641"/>
    </location>
</feature>